<proteinExistence type="predicted"/>
<protein>
    <submittedName>
        <fullName evidence="1">Uncharacterized protein</fullName>
    </submittedName>
</protein>
<sequence>MEKLSQEQMRLITTEVIKYLDREKRKRVKSEKDYRLRNTQILVKEYPKLKAHVASQPEKFVSDDEYEMVTGVKISDHELTKYNVKTKHLMAYVDMILEAYQQVCLGGGPSDKRRWWILQDSYFNERRLGMHALSNKWHVDKSTISRERAKAIQDLSVMLFGVAGLRDFLKEWIA</sequence>
<reference evidence="1 2" key="1">
    <citation type="journal article" date="2015" name="Genome Announc.">
        <title>Expanding the biotechnology potential of lactobacilli through comparative genomics of 213 strains and associated genera.</title>
        <authorList>
            <person name="Sun Z."/>
            <person name="Harris H.M."/>
            <person name="McCann A."/>
            <person name="Guo C."/>
            <person name="Argimon S."/>
            <person name="Zhang W."/>
            <person name="Yang X."/>
            <person name="Jeffery I.B."/>
            <person name="Cooney J.C."/>
            <person name="Kagawa T.F."/>
            <person name="Liu W."/>
            <person name="Song Y."/>
            <person name="Salvetti E."/>
            <person name="Wrobel A."/>
            <person name="Rasinkangas P."/>
            <person name="Parkhill J."/>
            <person name="Rea M.C."/>
            <person name="O'Sullivan O."/>
            <person name="Ritari J."/>
            <person name="Douillard F.P."/>
            <person name="Paul Ross R."/>
            <person name="Yang R."/>
            <person name="Briner A.E."/>
            <person name="Felis G.E."/>
            <person name="de Vos W.M."/>
            <person name="Barrangou R."/>
            <person name="Klaenhammer T.R."/>
            <person name="Caufield P.W."/>
            <person name="Cui Y."/>
            <person name="Zhang H."/>
            <person name="O'Toole P.W."/>
        </authorList>
    </citation>
    <scope>NUCLEOTIDE SEQUENCE [LARGE SCALE GENOMIC DNA]</scope>
    <source>
        <strain evidence="1 2">DSM 20253</strain>
    </source>
</reference>
<gene>
    <name evidence="1" type="ORF">FC24_GL001008</name>
</gene>
<keyword evidence="2" id="KW-1185">Reference proteome</keyword>
<comment type="caution">
    <text evidence="1">The sequence shown here is derived from an EMBL/GenBank/DDBJ whole genome shotgun (WGS) entry which is preliminary data.</text>
</comment>
<evidence type="ECO:0000313" key="2">
    <source>
        <dbReference type="Proteomes" id="UP000051638"/>
    </source>
</evidence>
<evidence type="ECO:0000313" key="1">
    <source>
        <dbReference type="EMBL" id="KRM98774.1"/>
    </source>
</evidence>
<dbReference type="AlphaFoldDB" id="A0A0R2DDA0"/>
<dbReference type="EMBL" id="AYYI01000026">
    <property type="protein sequence ID" value="KRM98774.1"/>
    <property type="molecule type" value="Genomic_DNA"/>
</dbReference>
<organism evidence="1 2">
    <name type="scientific">Loigolactobacillus rennini DSM 20253</name>
    <dbReference type="NCBI Taxonomy" id="1423796"/>
    <lineage>
        <taxon>Bacteria</taxon>
        <taxon>Bacillati</taxon>
        <taxon>Bacillota</taxon>
        <taxon>Bacilli</taxon>
        <taxon>Lactobacillales</taxon>
        <taxon>Lactobacillaceae</taxon>
        <taxon>Loigolactobacillus</taxon>
    </lineage>
</organism>
<dbReference type="Proteomes" id="UP000051638">
    <property type="component" value="Unassembled WGS sequence"/>
</dbReference>
<name>A0A0R2DDA0_9LACO</name>
<dbReference type="OrthoDB" id="2184390at2"/>
<dbReference type="STRING" id="1423796.FC24_GL001008"/>
<dbReference type="RefSeq" id="WP_057873641.1">
    <property type="nucleotide sequence ID" value="NZ_AYYI01000026.1"/>
</dbReference>
<dbReference type="PATRIC" id="fig|1423796.3.peg.1029"/>
<accession>A0A0R2DDA0</accession>